<reference evidence="8" key="1">
    <citation type="journal article" date="2008" name="Insect Biochem. Mol. Biol.">
        <title>The genome of a lepidopteran model insect, the silkworm Bombyx mori.</title>
        <authorList>
            <consortium name="International Silkworm Genome Consortium"/>
        </authorList>
    </citation>
    <scope>NUCLEOTIDE SEQUENCE [LARGE SCALE GENOMIC DNA]</scope>
    <source>
        <strain evidence="8">p50T</strain>
    </source>
</reference>
<dbReference type="Gene3D" id="3.40.50.720">
    <property type="entry name" value="NAD(P)-binding Rossmann-like Domain"/>
    <property type="match status" value="1"/>
</dbReference>
<keyword evidence="6" id="KW-0472">Membrane</keyword>
<evidence type="ECO:0000256" key="1">
    <source>
        <dbReference type="ARBA" id="ARBA00006484"/>
    </source>
</evidence>
<evidence type="ECO:0000256" key="5">
    <source>
        <dbReference type="SAM" id="Coils"/>
    </source>
</evidence>
<feature type="coiled-coil region" evidence="5">
    <location>
        <begin position="74"/>
        <end position="101"/>
    </location>
</feature>
<dbReference type="EnsemblMetazoa" id="XM_038016367.1">
    <property type="protein sequence ID" value="XP_037872295.1"/>
    <property type="gene ID" value="LOC101744618"/>
</dbReference>
<dbReference type="PRINTS" id="PR00081">
    <property type="entry name" value="GDHRDH"/>
</dbReference>
<dbReference type="InterPro" id="IPR051019">
    <property type="entry name" value="VLCFA-Steroid_DH"/>
</dbReference>
<dbReference type="GO" id="GO:0005783">
    <property type="term" value="C:endoplasmic reticulum"/>
    <property type="evidence" value="ECO:0007669"/>
    <property type="project" value="TreeGrafter"/>
</dbReference>
<name>A0A8R2QYZ4_BOMMO</name>
<keyword evidence="3" id="KW-0560">Oxidoreductase</keyword>
<accession>A0A8R2QYZ4</accession>
<evidence type="ECO:0000256" key="6">
    <source>
        <dbReference type="SAM" id="Phobius"/>
    </source>
</evidence>
<dbReference type="InterPro" id="IPR002347">
    <property type="entry name" value="SDR_fam"/>
</dbReference>
<sequence length="315" mass="34978">MALSNLEKLGILFVAFFIFYCLKFLWHFLYTYAIGPAVHCVDFKSKGKWALVTGCTDGIGKEYAKELAARGCDIVLVSRSLDKLKATAEEIEKEYKVATKIIQADFSEDDKIYENIEKEIAGLEIGTLVNNVGVSYTYPEYFLDLPEWDKLIPTLIKANVVAVTKMTRIVLPEMVKREKGVVINIGSASSIIPSPLLTVYAATKAYVDKFSEGLDMEYSKKGIVVQCILPGFVCSNMSGIRRSSLFAPTAKVFVQSAIKLVGTTTRNTGYLPHAAFVNIVNSIYETANSFGTWLVVRSMENSRRKLLKKTGKLDA</sequence>
<comment type="similarity">
    <text evidence="1 4">Belongs to the short-chain dehydrogenases/reductases (SDR) family.</text>
</comment>
<dbReference type="PANTHER" id="PTHR43899:SF13">
    <property type="entry name" value="RH59310P"/>
    <property type="match status" value="1"/>
</dbReference>
<keyword evidence="6" id="KW-1133">Transmembrane helix</keyword>
<keyword evidence="2" id="KW-0521">NADP</keyword>
<keyword evidence="6" id="KW-0812">Transmembrane</keyword>
<evidence type="ECO:0000256" key="3">
    <source>
        <dbReference type="ARBA" id="ARBA00023002"/>
    </source>
</evidence>
<dbReference type="PRINTS" id="PR00080">
    <property type="entry name" value="SDRFAMILY"/>
</dbReference>
<dbReference type="Proteomes" id="UP000005204">
    <property type="component" value="Unassembled WGS sequence"/>
</dbReference>
<dbReference type="CDD" id="cd05356">
    <property type="entry name" value="17beta-HSD1_like_SDR_c"/>
    <property type="match status" value="1"/>
</dbReference>
<reference evidence="7" key="2">
    <citation type="submission" date="2022-06" db="UniProtKB">
        <authorList>
            <consortium name="EnsemblMetazoa"/>
        </authorList>
    </citation>
    <scope>IDENTIFICATION</scope>
    <source>
        <strain evidence="7">p50T (Dazao)</strain>
    </source>
</reference>
<dbReference type="PANTHER" id="PTHR43899">
    <property type="entry name" value="RH59310P"/>
    <property type="match status" value="1"/>
</dbReference>
<evidence type="ECO:0000313" key="8">
    <source>
        <dbReference type="Proteomes" id="UP000005204"/>
    </source>
</evidence>
<evidence type="ECO:0000313" key="7">
    <source>
        <dbReference type="EnsemblMetazoa" id="XP_037872295.1"/>
    </source>
</evidence>
<evidence type="ECO:0000256" key="4">
    <source>
        <dbReference type="RuleBase" id="RU000363"/>
    </source>
</evidence>
<feature type="transmembrane region" description="Helical" evidence="6">
    <location>
        <begin position="9"/>
        <end position="30"/>
    </location>
</feature>
<dbReference type="InterPro" id="IPR036291">
    <property type="entry name" value="NAD(P)-bd_dom_sf"/>
</dbReference>
<protein>
    <recommendedName>
        <fullName evidence="9">Steroid dehydrogenase</fullName>
    </recommendedName>
</protein>
<dbReference type="PIRSF" id="PIRSF000126">
    <property type="entry name" value="11-beta-HSD1"/>
    <property type="match status" value="1"/>
</dbReference>
<dbReference type="FunFam" id="3.40.50.720:FF:000137">
    <property type="entry name" value="Hydroxysteroid (17-beta) dehydrogenase 3"/>
    <property type="match status" value="1"/>
</dbReference>
<proteinExistence type="inferred from homology"/>
<dbReference type="GO" id="GO:0016491">
    <property type="term" value="F:oxidoreductase activity"/>
    <property type="evidence" value="ECO:0007669"/>
    <property type="project" value="UniProtKB-KW"/>
</dbReference>
<evidence type="ECO:0008006" key="9">
    <source>
        <dbReference type="Google" id="ProtNLM"/>
    </source>
</evidence>
<keyword evidence="5" id="KW-0175">Coiled coil</keyword>
<dbReference type="AlphaFoldDB" id="A0A8R2QYZ4"/>
<keyword evidence="8" id="KW-1185">Reference proteome</keyword>
<evidence type="ECO:0000256" key="2">
    <source>
        <dbReference type="ARBA" id="ARBA00022857"/>
    </source>
</evidence>
<organism evidence="7 8">
    <name type="scientific">Bombyx mori</name>
    <name type="common">Silk moth</name>
    <dbReference type="NCBI Taxonomy" id="7091"/>
    <lineage>
        <taxon>Eukaryota</taxon>
        <taxon>Metazoa</taxon>
        <taxon>Ecdysozoa</taxon>
        <taxon>Arthropoda</taxon>
        <taxon>Hexapoda</taxon>
        <taxon>Insecta</taxon>
        <taxon>Pterygota</taxon>
        <taxon>Neoptera</taxon>
        <taxon>Endopterygota</taxon>
        <taxon>Lepidoptera</taxon>
        <taxon>Glossata</taxon>
        <taxon>Ditrysia</taxon>
        <taxon>Bombycoidea</taxon>
        <taxon>Bombycidae</taxon>
        <taxon>Bombycinae</taxon>
        <taxon>Bombyx</taxon>
    </lineage>
</organism>
<dbReference type="SUPFAM" id="SSF51735">
    <property type="entry name" value="NAD(P)-binding Rossmann-fold domains"/>
    <property type="match status" value="1"/>
</dbReference>
<dbReference type="Pfam" id="PF00106">
    <property type="entry name" value="adh_short"/>
    <property type="match status" value="1"/>
</dbReference>